<dbReference type="GO" id="GO:0016758">
    <property type="term" value="F:hexosyltransferase activity"/>
    <property type="evidence" value="ECO:0007669"/>
    <property type="project" value="UniProtKB-ARBA"/>
</dbReference>
<dbReference type="HOGENOM" id="CLU_003394_1_0_11"/>
<dbReference type="eggNOG" id="COG1215">
    <property type="taxonomic scope" value="Bacteria"/>
</dbReference>
<gene>
    <name evidence="2" type="ordered locus">Tbis_0636</name>
</gene>
<name>D6Y5L6_THEBD</name>
<dbReference type="EMBL" id="CP001874">
    <property type="protein sequence ID" value="ADG87362.1"/>
    <property type="molecule type" value="Genomic_DNA"/>
</dbReference>
<keyword evidence="3" id="KW-1185">Reference proteome</keyword>
<keyword evidence="2" id="KW-0808">Transferase</keyword>
<organism evidence="2 3">
    <name type="scientific">Thermobispora bispora (strain ATCC 19993 / DSM 43833 / CBS 139.67 / JCM 10125 / KCTC 9307 / NBRC 14880 / R51)</name>
    <dbReference type="NCBI Taxonomy" id="469371"/>
    <lineage>
        <taxon>Bacteria</taxon>
        <taxon>Bacillati</taxon>
        <taxon>Actinomycetota</taxon>
        <taxon>Actinomycetes</taxon>
        <taxon>Streptosporangiales</taxon>
        <taxon>Streptosporangiaceae</taxon>
        <taxon>Thermobispora</taxon>
    </lineage>
</organism>
<protein>
    <submittedName>
        <fullName evidence="2">Glycosyl transferase family 2</fullName>
    </submittedName>
</protein>
<dbReference type="CAZy" id="GT2">
    <property type="family name" value="Glycosyltransferase Family 2"/>
</dbReference>
<evidence type="ECO:0000259" key="1">
    <source>
        <dbReference type="Pfam" id="PF00535"/>
    </source>
</evidence>
<dbReference type="CDD" id="cd00761">
    <property type="entry name" value="Glyco_tranf_GTA_type"/>
    <property type="match status" value="1"/>
</dbReference>
<dbReference type="InterPro" id="IPR029044">
    <property type="entry name" value="Nucleotide-diphossugar_trans"/>
</dbReference>
<dbReference type="InterPro" id="IPR001173">
    <property type="entry name" value="Glyco_trans_2-like"/>
</dbReference>
<dbReference type="PANTHER" id="PTHR22916">
    <property type="entry name" value="GLYCOSYLTRANSFERASE"/>
    <property type="match status" value="1"/>
</dbReference>
<dbReference type="Gene3D" id="3.90.550.10">
    <property type="entry name" value="Spore Coat Polysaccharide Biosynthesis Protein SpsA, Chain A"/>
    <property type="match status" value="1"/>
</dbReference>
<evidence type="ECO:0000313" key="3">
    <source>
        <dbReference type="Proteomes" id="UP000006640"/>
    </source>
</evidence>
<evidence type="ECO:0000313" key="2">
    <source>
        <dbReference type="EMBL" id="ADG87362.1"/>
    </source>
</evidence>
<dbReference type="PANTHER" id="PTHR22916:SF3">
    <property type="entry name" value="UDP-GLCNAC:BETAGAL BETA-1,3-N-ACETYLGLUCOSAMINYLTRANSFERASE-LIKE PROTEIN 1"/>
    <property type="match status" value="1"/>
</dbReference>
<dbReference type="Pfam" id="PF00535">
    <property type="entry name" value="Glycos_transf_2"/>
    <property type="match status" value="1"/>
</dbReference>
<proteinExistence type="predicted"/>
<reference evidence="2 3" key="1">
    <citation type="submission" date="2010-01" db="EMBL/GenBank/DDBJ databases">
        <title>The complete genome of Thermobispora bispora DSM 43833.</title>
        <authorList>
            <consortium name="US DOE Joint Genome Institute (JGI-PGF)"/>
            <person name="Lucas S."/>
            <person name="Copeland A."/>
            <person name="Lapidus A."/>
            <person name="Glavina del Rio T."/>
            <person name="Dalin E."/>
            <person name="Tice H."/>
            <person name="Bruce D."/>
            <person name="Goodwin L."/>
            <person name="Pitluck S."/>
            <person name="Kyrpides N."/>
            <person name="Mavromatis K."/>
            <person name="Ivanova N."/>
            <person name="Mikhailova N."/>
            <person name="Chertkov O."/>
            <person name="Brettin T."/>
            <person name="Detter J.C."/>
            <person name="Han C."/>
            <person name="Larimer F."/>
            <person name="Land M."/>
            <person name="Hauser L."/>
            <person name="Markowitz V."/>
            <person name="Cheng J.-F."/>
            <person name="Hugenholtz P."/>
            <person name="Woyke T."/>
            <person name="Wu D."/>
            <person name="Jando M."/>
            <person name="Schneider S."/>
            <person name="Klenk H.-P."/>
            <person name="Eisen J.A."/>
        </authorList>
    </citation>
    <scope>NUCLEOTIDE SEQUENCE [LARGE SCALE GENOMIC DNA]</scope>
    <source>
        <strain evidence="3">ATCC 19993 / DSM 43833 / CBS 139.67 / JCM 10125 / KCTC 9307 / NBRC 14880 / R51</strain>
    </source>
</reference>
<sequence length="785" mass="86118">MDDECKGSAVPRVSVIIPSYDVEPYLEACLASVAAQTWRDLEVIMVDDGSPDRGAHIAADFAERDPRFRLIRQANAGLGAARNTGVRHATGEFLAFVDGDDLLPPHAIEYLLAALRRSGSAFATGNVLRYDGAKTRPSALHRPVFARPGLAAHVTRDTALLRDRLVTNKLWRRSFWEEHGLAFPEGVLYEDIPVSLRAHVLAPAVDVLPAPVYVWRERSRSITQGKASVRHLADRFAAVRSVREFLAGRHRGAYVPAWDRVVLETDLSNFLDVLDQGPEEFRTRFLELAGEYLDDVARPVLDGLPALRRVQWHLVRQGDLAGLVEVAAWHRAVRPEERVRRRVLRYHLDVPPAARLPAAVTRADAELDPRHRIDAVRWEDGRLVIEGRAAPECLRPTRRFHQWISAALVHERTGRRIRIPATVRPAAVAKTSDRPRIDWGGFRLVVDPGRLAAPGRLGLWHVELRVRHRGGVRRGRLFDPRATWADRAGRWRVGEDRYVTPVLAEPGHLAIYAGREAARVVTQTVRDGRLRLVGHALGELGPELTVTRRPGGVPVRRPLTVDGRTFHAEVDLRALGPVGPPDHPEAAALAGWAEWRFEVRTAGGGTVPVTAAEDLTPARYAIGDRELVAAAAPSGLLTLREQPVTAFVDLAEWLPGGELLLEGGFAAPYRAMALVVRSLGGPDVHLAAIEGAGTRFRARLTPGQMGAGSGPLPGGRYGLAVRVHGGGDLPIELNARAPLAHRTAGRAFKLLADRSGHAVLAVRERRRPRVEEPGRHGRVIGAVGG</sequence>
<dbReference type="Proteomes" id="UP000006640">
    <property type="component" value="Chromosome"/>
</dbReference>
<dbReference type="KEGG" id="tbi:Tbis_0636"/>
<feature type="domain" description="Glycosyltransferase 2-like" evidence="1">
    <location>
        <begin position="14"/>
        <end position="174"/>
    </location>
</feature>
<dbReference type="STRING" id="469371.Tbis_0636"/>
<accession>D6Y5L6</accession>
<dbReference type="SUPFAM" id="SSF53448">
    <property type="entry name" value="Nucleotide-diphospho-sugar transferases"/>
    <property type="match status" value="1"/>
</dbReference>
<dbReference type="AlphaFoldDB" id="D6Y5L6"/>